<evidence type="ECO:0000313" key="3">
    <source>
        <dbReference type="Proteomes" id="UP001219862"/>
    </source>
</evidence>
<comment type="caution">
    <text evidence="2">The sequence shown here is derived from an EMBL/GenBank/DDBJ whole genome shotgun (WGS) entry which is preliminary data.</text>
</comment>
<evidence type="ECO:0000313" key="2">
    <source>
        <dbReference type="EMBL" id="MDC8785061.1"/>
    </source>
</evidence>
<dbReference type="CDD" id="cd00413">
    <property type="entry name" value="Glyco_hydrolase_16"/>
    <property type="match status" value="1"/>
</dbReference>
<protein>
    <submittedName>
        <fullName evidence="2">Glycoside hydrolase family 16 protein</fullName>
    </submittedName>
</protein>
<accession>A0ABT5KT79</accession>
<dbReference type="EMBL" id="JAQQXS010000005">
    <property type="protein sequence ID" value="MDC8785061.1"/>
    <property type="molecule type" value="Genomic_DNA"/>
</dbReference>
<keyword evidence="1" id="KW-0732">Signal</keyword>
<dbReference type="Proteomes" id="UP001219862">
    <property type="component" value="Unassembled WGS sequence"/>
</dbReference>
<keyword evidence="2" id="KW-0378">Hydrolase</keyword>
<dbReference type="Gene3D" id="2.60.120.200">
    <property type="match status" value="1"/>
</dbReference>
<feature type="chain" id="PRO_5045525814" evidence="1">
    <location>
        <begin position="27"/>
        <end position="322"/>
    </location>
</feature>
<name>A0ABT5KT79_9BURK</name>
<proteinExistence type="predicted"/>
<feature type="signal peptide" evidence="1">
    <location>
        <begin position="1"/>
        <end position="26"/>
    </location>
</feature>
<dbReference type="SUPFAM" id="SSF49899">
    <property type="entry name" value="Concanavalin A-like lectins/glucanases"/>
    <property type="match status" value="1"/>
</dbReference>
<organism evidence="2 3">
    <name type="scientific">Roseateles koreensis</name>
    <dbReference type="NCBI Taxonomy" id="2987526"/>
    <lineage>
        <taxon>Bacteria</taxon>
        <taxon>Pseudomonadati</taxon>
        <taxon>Pseudomonadota</taxon>
        <taxon>Betaproteobacteria</taxon>
        <taxon>Burkholderiales</taxon>
        <taxon>Sphaerotilaceae</taxon>
        <taxon>Roseateles</taxon>
    </lineage>
</organism>
<reference evidence="2 3" key="1">
    <citation type="submission" date="2022-10" db="EMBL/GenBank/DDBJ databases">
        <title>paucibacter sp. hw8 Genome sequencing.</title>
        <authorList>
            <person name="Park S."/>
        </authorList>
    </citation>
    <scope>NUCLEOTIDE SEQUENCE [LARGE SCALE GENOMIC DNA]</scope>
    <source>
        <strain evidence="3">hw8</strain>
    </source>
</reference>
<dbReference type="RefSeq" id="WP_273596175.1">
    <property type="nucleotide sequence ID" value="NZ_JAQQXS010000005.1"/>
</dbReference>
<dbReference type="GO" id="GO:0016787">
    <property type="term" value="F:hydrolase activity"/>
    <property type="evidence" value="ECO:0007669"/>
    <property type="project" value="UniProtKB-KW"/>
</dbReference>
<evidence type="ECO:0000256" key="1">
    <source>
        <dbReference type="SAM" id="SignalP"/>
    </source>
</evidence>
<gene>
    <name evidence="2" type="ORF">PRZ01_07635</name>
</gene>
<keyword evidence="3" id="KW-1185">Reference proteome</keyword>
<sequence length="322" mass="34984">MAAHNVFLRAAAAFAAACLLLGSAFALPGVAAAVAATASGTASAGLFFDDFSYPDTAGLLNQGWAARSKAGHPGVPGAQWDPAQLRMVADPTQPGNRLLRLQAVTDGTGAGTRQVQLCHARKYLEGTYAARVRFSDTPVRGADGDPVIQTFYVVSPLQFDLDPEFSELDFEYLPNGGWGSDKTRLYGITWQTARIEPWLAYNQSHEEFTSVDGWHVLMLQVAGGKTRHYLDGRLLAEHGGRSYPVVPMSINFNLWFSPGELLAQSAEPRVYEQDVDWVFHARQKVLSPRQVLAEVRRLRAAGVTQVDTVPVGQPALPSPCDF</sequence>
<dbReference type="InterPro" id="IPR013320">
    <property type="entry name" value="ConA-like_dom_sf"/>
</dbReference>